<feature type="compositionally biased region" description="Low complexity" evidence="1">
    <location>
        <begin position="459"/>
        <end position="481"/>
    </location>
</feature>
<dbReference type="KEGG" id="ccro:CMC5_043230"/>
<organism evidence="2 3">
    <name type="scientific">Chondromyces crocatus</name>
    <dbReference type="NCBI Taxonomy" id="52"/>
    <lineage>
        <taxon>Bacteria</taxon>
        <taxon>Pseudomonadati</taxon>
        <taxon>Myxococcota</taxon>
        <taxon>Polyangia</taxon>
        <taxon>Polyangiales</taxon>
        <taxon>Polyangiaceae</taxon>
        <taxon>Chondromyces</taxon>
    </lineage>
</organism>
<feature type="region of interest" description="Disordered" evidence="1">
    <location>
        <begin position="448"/>
        <end position="516"/>
    </location>
</feature>
<feature type="region of interest" description="Disordered" evidence="1">
    <location>
        <begin position="62"/>
        <end position="425"/>
    </location>
</feature>
<evidence type="ECO:0000256" key="1">
    <source>
        <dbReference type="SAM" id="MobiDB-lite"/>
    </source>
</evidence>
<feature type="compositionally biased region" description="Pro residues" evidence="1">
    <location>
        <begin position="108"/>
        <end position="120"/>
    </location>
</feature>
<dbReference type="STRING" id="52.CMC5_043230"/>
<evidence type="ECO:0000313" key="3">
    <source>
        <dbReference type="Proteomes" id="UP000067626"/>
    </source>
</evidence>
<dbReference type="Proteomes" id="UP000067626">
    <property type="component" value="Chromosome"/>
</dbReference>
<feature type="compositionally biased region" description="Basic and acidic residues" evidence="1">
    <location>
        <begin position="397"/>
        <end position="412"/>
    </location>
</feature>
<reference evidence="2 3" key="1">
    <citation type="submission" date="2015-07" db="EMBL/GenBank/DDBJ databases">
        <title>Genome analysis of myxobacterium Chondromyces crocatus Cm c5 reveals a high potential for natural compound synthesis and the genetic basis for the loss of fruiting body formation.</title>
        <authorList>
            <person name="Zaburannyi N."/>
            <person name="Bunk B."/>
            <person name="Maier J."/>
            <person name="Overmann J."/>
            <person name="Mueller R."/>
        </authorList>
    </citation>
    <scope>NUCLEOTIDE SEQUENCE [LARGE SCALE GENOMIC DNA]</scope>
    <source>
        <strain evidence="2 3">Cm c5</strain>
    </source>
</reference>
<gene>
    <name evidence="2" type="ORF">CMC5_043230</name>
</gene>
<dbReference type="AlphaFoldDB" id="A0A0K1EH35"/>
<dbReference type="EMBL" id="CP012159">
    <property type="protein sequence ID" value="AKT40170.1"/>
    <property type="molecule type" value="Genomic_DNA"/>
</dbReference>
<feature type="region of interest" description="Disordered" evidence="1">
    <location>
        <begin position="593"/>
        <end position="626"/>
    </location>
</feature>
<feature type="compositionally biased region" description="Low complexity" evidence="1">
    <location>
        <begin position="88"/>
        <end position="107"/>
    </location>
</feature>
<protein>
    <recommendedName>
        <fullName evidence="4">PEGA domain-containing protein</fullName>
    </recommendedName>
</protein>
<feature type="compositionally biased region" description="Low complexity" evidence="1">
    <location>
        <begin position="141"/>
        <end position="158"/>
    </location>
</feature>
<feature type="compositionally biased region" description="Low complexity" evidence="1">
    <location>
        <begin position="121"/>
        <end position="133"/>
    </location>
</feature>
<feature type="compositionally biased region" description="Pro residues" evidence="1">
    <location>
        <begin position="609"/>
        <end position="626"/>
    </location>
</feature>
<evidence type="ECO:0000313" key="2">
    <source>
        <dbReference type="EMBL" id="AKT40170.1"/>
    </source>
</evidence>
<evidence type="ECO:0008006" key="4">
    <source>
        <dbReference type="Google" id="ProtNLM"/>
    </source>
</evidence>
<accession>A0A0K1EH35</accession>
<proteinExistence type="predicted"/>
<keyword evidence="3" id="KW-1185">Reference proteome</keyword>
<feature type="compositionally biased region" description="Basic and acidic residues" evidence="1">
    <location>
        <begin position="268"/>
        <end position="283"/>
    </location>
</feature>
<name>A0A0K1EH35_CHOCO</name>
<feature type="compositionally biased region" description="Low complexity" evidence="1">
    <location>
        <begin position="488"/>
        <end position="516"/>
    </location>
</feature>
<sequence>MNVAEKVATLEALLVKVQRNAALPRQRSLDVAGAPLPTITDARAPRAPEPSFDDVISAIEAHSPEGFPSTGKAPKLTAQAPPLGSAGGQARAPAAQTTARQAPAAAATPPPGLAKTPPAPAAKIPATPAAPLLGRQPPPAGTKTPAAPPARIASPSRPDGGGKLFEVDDLEDNLDDIPPRVEKPLLKTPGQFDAPRVTTAPEFDSEVSFAGVLPDEPGEQLGRGPAKPSAESTPLPKAEPARLTPIPDATLPAPIGASEKVEDDFLDIPDRKEPPPTPRREMDIPAAGRGRFGEVVDDEPTVVRSGLEEELAEATRKPAIEDEETAVPSSRSHARVVAQSAETGKDAEIVTTPRVEVSLDKRPEAPKPAAGSKPAERPLAETKPVPPPVQKQPEAARSSEEEPTEIGRRRLDMGTTKPQEGKRSPSILLLGAAAAILVAGVTYWALTKNGPEPTPEPSRPTTTPTSQATAVDTTPEPTGEAPTPPVPATAGTTTATDTAAPAPTATTTAGAAEPDPTTLPVTKAYLVVNSSPPASVYVNGVFSGNTDEPLAVLCGTRNVRLGKLTTDTTAVPEWVSPGQPAIIPCRKITTITMTQGASPNPAPGGNAPPTAPTPPPPPGGGAEPYP</sequence>